<dbReference type="Proteomes" id="UP000000305">
    <property type="component" value="Unassembled WGS sequence"/>
</dbReference>
<dbReference type="PhylomeDB" id="E9HIX3"/>
<feature type="compositionally biased region" description="Polar residues" evidence="1">
    <location>
        <begin position="8"/>
        <end position="21"/>
    </location>
</feature>
<reference evidence="2 3" key="1">
    <citation type="journal article" date="2011" name="Science">
        <title>The ecoresponsive genome of Daphnia pulex.</title>
        <authorList>
            <person name="Colbourne J.K."/>
            <person name="Pfrender M.E."/>
            <person name="Gilbert D."/>
            <person name="Thomas W.K."/>
            <person name="Tucker A."/>
            <person name="Oakley T.H."/>
            <person name="Tokishita S."/>
            <person name="Aerts A."/>
            <person name="Arnold G.J."/>
            <person name="Basu M.K."/>
            <person name="Bauer D.J."/>
            <person name="Caceres C.E."/>
            <person name="Carmel L."/>
            <person name="Casola C."/>
            <person name="Choi J.H."/>
            <person name="Detter J.C."/>
            <person name="Dong Q."/>
            <person name="Dusheyko S."/>
            <person name="Eads B.D."/>
            <person name="Frohlich T."/>
            <person name="Geiler-Samerotte K.A."/>
            <person name="Gerlach D."/>
            <person name="Hatcher P."/>
            <person name="Jogdeo S."/>
            <person name="Krijgsveld J."/>
            <person name="Kriventseva E.V."/>
            <person name="Kultz D."/>
            <person name="Laforsch C."/>
            <person name="Lindquist E."/>
            <person name="Lopez J."/>
            <person name="Manak J.R."/>
            <person name="Muller J."/>
            <person name="Pangilinan J."/>
            <person name="Patwardhan R.P."/>
            <person name="Pitluck S."/>
            <person name="Pritham E.J."/>
            <person name="Rechtsteiner A."/>
            <person name="Rho M."/>
            <person name="Rogozin I.B."/>
            <person name="Sakarya O."/>
            <person name="Salamov A."/>
            <person name="Schaack S."/>
            <person name="Shapiro H."/>
            <person name="Shiga Y."/>
            <person name="Skalitzky C."/>
            <person name="Smith Z."/>
            <person name="Souvorov A."/>
            <person name="Sung W."/>
            <person name="Tang Z."/>
            <person name="Tsuchiya D."/>
            <person name="Tu H."/>
            <person name="Vos H."/>
            <person name="Wang M."/>
            <person name="Wolf Y.I."/>
            <person name="Yamagata H."/>
            <person name="Yamada T."/>
            <person name="Ye Y."/>
            <person name="Shaw J.R."/>
            <person name="Andrews J."/>
            <person name="Crease T.J."/>
            <person name="Tang H."/>
            <person name="Lucas S.M."/>
            <person name="Robertson H.M."/>
            <person name="Bork P."/>
            <person name="Koonin E.V."/>
            <person name="Zdobnov E.M."/>
            <person name="Grigoriev I.V."/>
            <person name="Lynch M."/>
            <person name="Boore J.L."/>
        </authorList>
    </citation>
    <scope>NUCLEOTIDE SEQUENCE [LARGE SCALE GENOMIC DNA]</scope>
</reference>
<evidence type="ECO:0000313" key="2">
    <source>
        <dbReference type="EMBL" id="EFX68286.1"/>
    </source>
</evidence>
<dbReference type="KEGG" id="dpx:DAPPUDRAFT_260299"/>
<dbReference type="AlphaFoldDB" id="E9HIX3"/>
<organism evidence="2 3">
    <name type="scientific">Daphnia pulex</name>
    <name type="common">Water flea</name>
    <dbReference type="NCBI Taxonomy" id="6669"/>
    <lineage>
        <taxon>Eukaryota</taxon>
        <taxon>Metazoa</taxon>
        <taxon>Ecdysozoa</taxon>
        <taxon>Arthropoda</taxon>
        <taxon>Crustacea</taxon>
        <taxon>Branchiopoda</taxon>
        <taxon>Diplostraca</taxon>
        <taxon>Cladocera</taxon>
        <taxon>Anomopoda</taxon>
        <taxon>Daphniidae</taxon>
        <taxon>Daphnia</taxon>
    </lineage>
</organism>
<feature type="region of interest" description="Disordered" evidence="1">
    <location>
        <begin position="1"/>
        <end position="21"/>
    </location>
</feature>
<dbReference type="EMBL" id="GL732658">
    <property type="protein sequence ID" value="EFX68286.1"/>
    <property type="molecule type" value="Genomic_DNA"/>
</dbReference>
<sequence length="64" mass="7473">MAKYPSNYAMSRQHPNPSANQLHVIRPQSLYIPDQEIKTEKMLARSRKGFIALDYSPADLHEMW</sequence>
<keyword evidence="3" id="KW-1185">Reference proteome</keyword>
<proteinExistence type="predicted"/>
<name>E9HIX3_DAPPU</name>
<protein>
    <submittedName>
        <fullName evidence="2">Uncharacterized protein</fullName>
    </submittedName>
</protein>
<dbReference type="HOGENOM" id="CLU_2981178_0_0_1"/>
<evidence type="ECO:0000313" key="3">
    <source>
        <dbReference type="Proteomes" id="UP000000305"/>
    </source>
</evidence>
<evidence type="ECO:0000256" key="1">
    <source>
        <dbReference type="SAM" id="MobiDB-lite"/>
    </source>
</evidence>
<gene>
    <name evidence="2" type="ORF">DAPPUDRAFT_260299</name>
</gene>
<accession>E9HIX3</accession>
<dbReference type="InParanoid" id="E9HIX3"/>